<evidence type="ECO:0000313" key="3">
    <source>
        <dbReference type="Proteomes" id="UP000028582"/>
    </source>
</evidence>
<feature type="non-terminal residue" evidence="2">
    <location>
        <position position="1"/>
    </location>
</feature>
<feature type="compositionally biased region" description="Basic and acidic residues" evidence="1">
    <location>
        <begin position="148"/>
        <end position="157"/>
    </location>
</feature>
<dbReference type="Proteomes" id="UP000028582">
    <property type="component" value="Unassembled WGS sequence"/>
</dbReference>
<accession>A0A080Z9D7</accession>
<sequence>TGRQEGSYIFAMTRANFRVDTETHTELYGTTARPPHWQCRFTTNCQGKPAIKRDGGYQSMCEYHREYQRQKIAERHAAKTPKDFGPTQCRYPAGCGKERALKKTGVLHNYCEFHRQRLNEIQRRRQNRERALKREEARRRQPVGGSGRSKDTFRSRCRDQDDTNYTLCGLAEINIAGEEETLRRTEADKRFKETCAAIWAAHTSLNTY</sequence>
<organism evidence="2 3">
    <name type="scientific">Phytophthora nicotianae P1976</name>
    <dbReference type="NCBI Taxonomy" id="1317066"/>
    <lineage>
        <taxon>Eukaryota</taxon>
        <taxon>Sar</taxon>
        <taxon>Stramenopiles</taxon>
        <taxon>Oomycota</taxon>
        <taxon>Peronosporomycetes</taxon>
        <taxon>Peronosporales</taxon>
        <taxon>Peronosporaceae</taxon>
        <taxon>Phytophthora</taxon>
    </lineage>
</organism>
<name>A0A080Z9D7_PHYNI</name>
<reference evidence="2 3" key="1">
    <citation type="submission" date="2013-11" db="EMBL/GenBank/DDBJ databases">
        <title>The Genome Sequence of Phytophthora parasitica P1976.</title>
        <authorList>
            <consortium name="The Broad Institute Genomics Platform"/>
            <person name="Russ C."/>
            <person name="Tyler B."/>
            <person name="Panabieres F."/>
            <person name="Shan W."/>
            <person name="Tripathy S."/>
            <person name="Grunwald N."/>
            <person name="Machado M."/>
            <person name="Johnson C.S."/>
            <person name="Walker B."/>
            <person name="Young S."/>
            <person name="Zeng Q."/>
            <person name="Gargeya S."/>
            <person name="Fitzgerald M."/>
            <person name="Haas B."/>
            <person name="Abouelleil A."/>
            <person name="Allen A.W."/>
            <person name="Alvarado L."/>
            <person name="Arachchi H.M."/>
            <person name="Berlin A.M."/>
            <person name="Chapman S.B."/>
            <person name="Gainer-Dewar J."/>
            <person name="Goldberg J."/>
            <person name="Griggs A."/>
            <person name="Gujja S."/>
            <person name="Hansen M."/>
            <person name="Howarth C."/>
            <person name="Imamovic A."/>
            <person name="Ireland A."/>
            <person name="Larimer J."/>
            <person name="McCowan C."/>
            <person name="Murphy C."/>
            <person name="Pearson M."/>
            <person name="Poon T.W."/>
            <person name="Priest M."/>
            <person name="Roberts A."/>
            <person name="Saif S."/>
            <person name="Shea T."/>
            <person name="Sisk P."/>
            <person name="Sykes S."/>
            <person name="Wortman J."/>
            <person name="Nusbaum C."/>
            <person name="Birren B."/>
        </authorList>
    </citation>
    <scope>NUCLEOTIDE SEQUENCE [LARGE SCALE GENOMIC DNA]</scope>
    <source>
        <strain evidence="2 3">P1976</strain>
    </source>
</reference>
<dbReference type="EMBL" id="ANJA01003513">
    <property type="protein sequence ID" value="ETO63248.1"/>
    <property type="molecule type" value="Genomic_DNA"/>
</dbReference>
<protein>
    <submittedName>
        <fullName evidence="2">Uncharacterized protein</fullName>
    </submittedName>
</protein>
<gene>
    <name evidence="2" type="ORF">F444_19001</name>
</gene>
<dbReference type="AlphaFoldDB" id="A0A080Z9D7"/>
<feature type="compositionally biased region" description="Basic and acidic residues" evidence="1">
    <location>
        <begin position="125"/>
        <end position="139"/>
    </location>
</feature>
<evidence type="ECO:0000256" key="1">
    <source>
        <dbReference type="SAM" id="MobiDB-lite"/>
    </source>
</evidence>
<proteinExistence type="predicted"/>
<feature type="region of interest" description="Disordered" evidence="1">
    <location>
        <begin position="125"/>
        <end position="157"/>
    </location>
</feature>
<evidence type="ECO:0000313" key="2">
    <source>
        <dbReference type="EMBL" id="ETO63248.1"/>
    </source>
</evidence>
<comment type="caution">
    <text evidence="2">The sequence shown here is derived from an EMBL/GenBank/DDBJ whole genome shotgun (WGS) entry which is preliminary data.</text>
</comment>